<evidence type="ECO:0000313" key="4">
    <source>
        <dbReference type="EMBL" id="SVB73229.1"/>
    </source>
</evidence>
<evidence type="ECO:0000256" key="1">
    <source>
        <dbReference type="ARBA" id="ARBA00001933"/>
    </source>
</evidence>
<dbReference type="PANTHER" id="PTHR43379">
    <property type="entry name" value="CYSTATHIONINE GAMMA-SYNTHASE"/>
    <property type="match status" value="1"/>
</dbReference>
<protein>
    <recommendedName>
        <fullName evidence="5">Cystathionine gamma-synthase</fullName>
    </recommendedName>
</protein>
<dbReference type="InterPro" id="IPR000277">
    <property type="entry name" value="Cys/Met-Metab_PyrdxlP-dep_enz"/>
</dbReference>
<dbReference type="Gene3D" id="3.40.640.10">
    <property type="entry name" value="Type I PLP-dependent aspartate aminotransferase-like (Major domain)"/>
    <property type="match status" value="1"/>
</dbReference>
<evidence type="ECO:0008006" key="5">
    <source>
        <dbReference type="Google" id="ProtNLM"/>
    </source>
</evidence>
<dbReference type="InterPro" id="IPR015421">
    <property type="entry name" value="PyrdxlP-dep_Trfase_major"/>
</dbReference>
<reference evidence="4" key="1">
    <citation type="submission" date="2018-05" db="EMBL/GenBank/DDBJ databases">
        <authorList>
            <person name="Lanie J.A."/>
            <person name="Ng W.-L."/>
            <person name="Kazmierczak K.M."/>
            <person name="Andrzejewski T.M."/>
            <person name="Davidsen T.M."/>
            <person name="Wayne K.J."/>
            <person name="Tettelin H."/>
            <person name="Glass J.I."/>
            <person name="Rusch D."/>
            <person name="Podicherti R."/>
            <person name="Tsui H.-C.T."/>
            <person name="Winkler M.E."/>
        </authorList>
    </citation>
    <scope>NUCLEOTIDE SEQUENCE</scope>
</reference>
<organism evidence="4">
    <name type="scientific">marine metagenome</name>
    <dbReference type="NCBI Taxonomy" id="408172"/>
    <lineage>
        <taxon>unclassified sequences</taxon>
        <taxon>metagenomes</taxon>
        <taxon>ecological metagenomes</taxon>
    </lineage>
</organism>
<dbReference type="EMBL" id="UINC01054929">
    <property type="protein sequence ID" value="SVB73229.1"/>
    <property type="molecule type" value="Genomic_DNA"/>
</dbReference>
<sequence>MSKKKPGLSTKAVHAGESRDKPSHAITNPIVQTSTYVFRDTEELIDFNDGRIEREEYGRYGNPTTTVAEAKIADLDGGEEA</sequence>
<comment type="cofactor">
    <cofactor evidence="1">
        <name>pyridoxal 5'-phosphate</name>
        <dbReference type="ChEBI" id="CHEBI:597326"/>
    </cofactor>
</comment>
<proteinExistence type="predicted"/>
<feature type="compositionally biased region" description="Basic and acidic residues" evidence="3">
    <location>
        <begin position="14"/>
        <end position="23"/>
    </location>
</feature>
<accession>A0A382GE80</accession>
<feature type="region of interest" description="Disordered" evidence="3">
    <location>
        <begin position="1"/>
        <end position="27"/>
    </location>
</feature>
<dbReference type="GO" id="GO:0019346">
    <property type="term" value="P:transsulfuration"/>
    <property type="evidence" value="ECO:0007669"/>
    <property type="project" value="InterPro"/>
</dbReference>
<dbReference type="Pfam" id="PF01053">
    <property type="entry name" value="Cys_Met_Meta_PP"/>
    <property type="match status" value="1"/>
</dbReference>
<dbReference type="PANTHER" id="PTHR43379:SF1">
    <property type="entry name" value="CYSTATHIONINE GAMMA-SYNTHASE 1, CHLOROPLASTIC-RELATED"/>
    <property type="match status" value="1"/>
</dbReference>
<feature type="non-terminal residue" evidence="4">
    <location>
        <position position="81"/>
    </location>
</feature>
<dbReference type="SUPFAM" id="SSF53383">
    <property type="entry name" value="PLP-dependent transferases"/>
    <property type="match status" value="1"/>
</dbReference>
<dbReference type="GO" id="GO:0003962">
    <property type="term" value="F:cystathionine gamma-synthase activity"/>
    <property type="evidence" value="ECO:0007669"/>
    <property type="project" value="InterPro"/>
</dbReference>
<dbReference type="AlphaFoldDB" id="A0A382GE80"/>
<gene>
    <name evidence="4" type="ORF">METZ01_LOCUS226083</name>
</gene>
<dbReference type="InterPro" id="IPR044639">
    <property type="entry name" value="CGS1/2"/>
</dbReference>
<dbReference type="InterPro" id="IPR015424">
    <property type="entry name" value="PyrdxlP-dep_Trfase"/>
</dbReference>
<keyword evidence="2" id="KW-0663">Pyridoxal phosphate</keyword>
<evidence type="ECO:0000256" key="2">
    <source>
        <dbReference type="ARBA" id="ARBA00022898"/>
    </source>
</evidence>
<name>A0A382GE80_9ZZZZ</name>
<dbReference type="GO" id="GO:0030170">
    <property type="term" value="F:pyridoxal phosphate binding"/>
    <property type="evidence" value="ECO:0007669"/>
    <property type="project" value="InterPro"/>
</dbReference>
<evidence type="ECO:0000256" key="3">
    <source>
        <dbReference type="SAM" id="MobiDB-lite"/>
    </source>
</evidence>
<dbReference type="GO" id="GO:0009086">
    <property type="term" value="P:methionine biosynthetic process"/>
    <property type="evidence" value="ECO:0007669"/>
    <property type="project" value="InterPro"/>
</dbReference>